<organism evidence="3 4">
    <name type="scientific">Nonomuraea jiangxiensis</name>
    <dbReference type="NCBI Taxonomy" id="633440"/>
    <lineage>
        <taxon>Bacteria</taxon>
        <taxon>Bacillati</taxon>
        <taxon>Actinomycetota</taxon>
        <taxon>Actinomycetes</taxon>
        <taxon>Streptosporangiales</taxon>
        <taxon>Streptosporangiaceae</taxon>
        <taxon>Nonomuraea</taxon>
    </lineage>
</organism>
<sequence length="273" mass="28167">MNLKSRSTRVRLVAVAGALAVLAGGGQLTMSHANADPDPCAAEAGIDCTDASLAAAAMPGDETGLMDESADVAAEEAEEPVSDEITVKAENWDAVSESTLEVEGSATDEGTGGSDDAESTGTVGGSEAAEGTGGALMEEESASGYVESGADDVRSGKYPTVPSGRTACSSVLGIKAPDLAKKRYVVAWKGDSSGGAPAWRLEFYHGSDPINTRAGKGWTRVDGSGDRDPSEEYVVRTDDVGPEGLLNWRMCVRNLGADNLTGDWELETKISTK</sequence>
<dbReference type="RefSeq" id="WP_090939541.1">
    <property type="nucleotide sequence ID" value="NZ_FNDJ01000015.1"/>
</dbReference>
<evidence type="ECO:0000256" key="2">
    <source>
        <dbReference type="SAM" id="SignalP"/>
    </source>
</evidence>
<evidence type="ECO:0008006" key="5">
    <source>
        <dbReference type="Google" id="ProtNLM"/>
    </source>
</evidence>
<dbReference type="EMBL" id="FNDJ01000015">
    <property type="protein sequence ID" value="SDK35970.1"/>
    <property type="molecule type" value="Genomic_DNA"/>
</dbReference>
<evidence type="ECO:0000256" key="1">
    <source>
        <dbReference type="SAM" id="MobiDB-lite"/>
    </source>
</evidence>
<dbReference type="Proteomes" id="UP000199202">
    <property type="component" value="Unassembled WGS sequence"/>
</dbReference>
<reference evidence="3 4" key="1">
    <citation type="submission" date="2016-10" db="EMBL/GenBank/DDBJ databases">
        <authorList>
            <person name="de Groot N.N."/>
        </authorList>
    </citation>
    <scope>NUCLEOTIDE SEQUENCE [LARGE SCALE GENOMIC DNA]</scope>
    <source>
        <strain evidence="3 4">CGMCC 4.6533</strain>
    </source>
</reference>
<protein>
    <recommendedName>
        <fullName evidence="5">Secreted protein</fullName>
    </recommendedName>
</protein>
<feature type="chain" id="PRO_5011546440" description="Secreted protein" evidence="2">
    <location>
        <begin position="36"/>
        <end position="273"/>
    </location>
</feature>
<keyword evidence="2" id="KW-0732">Signal</keyword>
<evidence type="ECO:0000313" key="3">
    <source>
        <dbReference type="EMBL" id="SDK35970.1"/>
    </source>
</evidence>
<dbReference type="AlphaFoldDB" id="A0A1G9BA88"/>
<name>A0A1G9BA88_9ACTN</name>
<proteinExistence type="predicted"/>
<evidence type="ECO:0000313" key="4">
    <source>
        <dbReference type="Proteomes" id="UP000199202"/>
    </source>
</evidence>
<gene>
    <name evidence="3" type="ORF">SAMN05421869_115194</name>
</gene>
<accession>A0A1G9BA88</accession>
<feature type="signal peptide" evidence="2">
    <location>
        <begin position="1"/>
        <end position="35"/>
    </location>
</feature>
<feature type="region of interest" description="Disordered" evidence="1">
    <location>
        <begin position="95"/>
        <end position="162"/>
    </location>
</feature>
<keyword evidence="4" id="KW-1185">Reference proteome</keyword>